<dbReference type="Pfam" id="PF14072">
    <property type="entry name" value="DndB"/>
    <property type="match status" value="1"/>
</dbReference>
<gene>
    <name evidence="1" type="ORF">NST17_20300</name>
</gene>
<name>A0ABU9K2Z4_9BACI</name>
<dbReference type="InterPro" id="IPR017642">
    <property type="entry name" value="DNA_S_mod_DndB"/>
</dbReference>
<dbReference type="RefSeq" id="WP_342021132.1">
    <property type="nucleotide sequence ID" value="NZ_JBBYAK010000002.1"/>
</dbReference>
<dbReference type="Proteomes" id="UP001459714">
    <property type="component" value="Unassembled WGS sequence"/>
</dbReference>
<accession>A0ABU9K2Z4</accession>
<sequence>MILGKDRQTLENELSQIIKESKFKRKNSKDLKDIKKHLLDNYQILEGEVQQWINDPDTELPKLDLRALILLTEQIYAKTRKVNPKEYFTKAEIREARQYSGVLEQQEKEIDFPITIPNVTLVGNEAYIATLDIKTIDKLIKNQLLNYNFDLQREAKVVKRKDVVILEPTLNKKNVREISQHLVNGTLVPTVLVFNAATRTALSGTELVYDYKKMELTIEKGTRLDIVDGYHRCRGSQLALQENPELNFKFAVLFTNYSTSRAKQYQAQIAKATPLSKIRIQELEASRLADIVVQQLRAESDLKGRISQTNYIHTVGKELVSYNVLADTIDEMFDMSTRADAADVGDYLCEMFNFLIDEYKEEFLNNPNEFRKISLINDNNMFVGYITLGSRMFRSGIKPRKIVDYIQKIDFNRSNPLWKQLGIVDESGNIGRKARKAIKEYFSKVDVNK</sequence>
<organism evidence="1 2">
    <name type="scientific">Caldifermentibacillus hisashii</name>
    <dbReference type="NCBI Taxonomy" id="996558"/>
    <lineage>
        <taxon>Bacteria</taxon>
        <taxon>Bacillati</taxon>
        <taxon>Bacillota</taxon>
        <taxon>Bacilli</taxon>
        <taxon>Bacillales</taxon>
        <taxon>Bacillaceae</taxon>
        <taxon>Caldifermentibacillus</taxon>
    </lineage>
</organism>
<evidence type="ECO:0000313" key="1">
    <source>
        <dbReference type="EMBL" id="MEL3959496.1"/>
    </source>
</evidence>
<comment type="caution">
    <text evidence="1">The sequence shown here is derived from an EMBL/GenBank/DDBJ whole genome shotgun (WGS) entry which is preliminary data.</text>
</comment>
<evidence type="ECO:0000313" key="2">
    <source>
        <dbReference type="Proteomes" id="UP001459714"/>
    </source>
</evidence>
<proteinExistence type="predicted"/>
<dbReference type="EMBL" id="JBBYAK010000002">
    <property type="protein sequence ID" value="MEL3959496.1"/>
    <property type="molecule type" value="Genomic_DNA"/>
</dbReference>
<reference evidence="1 2" key="1">
    <citation type="submission" date="2024-03" db="EMBL/GenBank/DDBJ databases">
        <title>Bacilli Hybrid Assemblies.</title>
        <authorList>
            <person name="Kovac J."/>
        </authorList>
    </citation>
    <scope>NUCLEOTIDE SEQUENCE [LARGE SCALE GENOMIC DNA]</scope>
    <source>
        <strain evidence="1 2">FSL M8-0022</strain>
    </source>
</reference>
<keyword evidence="2" id="KW-1185">Reference proteome</keyword>
<protein>
    <submittedName>
        <fullName evidence="1">DNA sulfur modification protein DndB</fullName>
    </submittedName>
</protein>